<sequence length="118" mass="13308">MMDVQREQLPDSYLLIIAPDFDPNDQHKLARGLHRASRSEKRLICVDCSLLTELPEDAVDLLLAYDFTLRCQQRQLVLCHLPEAATARFAQLPAEEAPLVVPSLLDAHRLLLPTGKPQ</sequence>
<keyword evidence="2" id="KW-1185">Reference proteome</keyword>
<dbReference type="InterPro" id="IPR036513">
    <property type="entry name" value="STAS_dom_sf"/>
</dbReference>
<evidence type="ECO:0000313" key="2">
    <source>
        <dbReference type="Proteomes" id="UP000601099"/>
    </source>
</evidence>
<protein>
    <recommendedName>
        <fullName evidence="3">STAS domain-containing protein</fullName>
    </recommendedName>
</protein>
<proteinExistence type="predicted"/>
<evidence type="ECO:0008006" key="3">
    <source>
        <dbReference type="Google" id="ProtNLM"/>
    </source>
</evidence>
<reference evidence="1 2" key="1">
    <citation type="submission" date="2020-11" db="EMBL/GenBank/DDBJ databases">
        <title>Hymenobacter sp.</title>
        <authorList>
            <person name="Kim M.K."/>
        </authorList>
    </citation>
    <scope>NUCLEOTIDE SEQUENCE [LARGE SCALE GENOMIC DNA]</scope>
    <source>
        <strain evidence="1 2">BT594</strain>
    </source>
</reference>
<evidence type="ECO:0000313" key="1">
    <source>
        <dbReference type="EMBL" id="MBG8555420.1"/>
    </source>
</evidence>
<gene>
    <name evidence="1" type="ORF">I5L79_17860</name>
</gene>
<dbReference type="RefSeq" id="WP_196956442.1">
    <property type="nucleotide sequence ID" value="NZ_JADWYK010000013.1"/>
</dbReference>
<accession>A0ABS0L669</accession>
<organism evidence="1 2">
    <name type="scientific">Hymenobacter guriensis</name>
    <dbReference type="NCBI Taxonomy" id="2793065"/>
    <lineage>
        <taxon>Bacteria</taxon>
        <taxon>Pseudomonadati</taxon>
        <taxon>Bacteroidota</taxon>
        <taxon>Cytophagia</taxon>
        <taxon>Cytophagales</taxon>
        <taxon>Hymenobacteraceae</taxon>
        <taxon>Hymenobacter</taxon>
    </lineage>
</organism>
<comment type="caution">
    <text evidence="1">The sequence shown here is derived from an EMBL/GenBank/DDBJ whole genome shotgun (WGS) entry which is preliminary data.</text>
</comment>
<dbReference type="Proteomes" id="UP000601099">
    <property type="component" value="Unassembled WGS sequence"/>
</dbReference>
<name>A0ABS0L669_9BACT</name>
<dbReference type="SUPFAM" id="SSF52091">
    <property type="entry name" value="SpoIIaa-like"/>
    <property type="match status" value="1"/>
</dbReference>
<dbReference type="EMBL" id="JADWYK010000013">
    <property type="protein sequence ID" value="MBG8555420.1"/>
    <property type="molecule type" value="Genomic_DNA"/>
</dbReference>